<dbReference type="RefSeq" id="WP_153924025.1">
    <property type="nucleotide sequence ID" value="NZ_JACRWE010000002.1"/>
</dbReference>
<gene>
    <name evidence="4" type="ORF">H8923_04455</name>
</gene>
<keyword evidence="1" id="KW-0812">Transmembrane</keyword>
<protein>
    <submittedName>
        <fullName evidence="4">DUF4825 domain-containing protein</fullName>
    </submittedName>
</protein>
<organism evidence="4 5">
    <name type="scientific">Romboutsia faecis</name>
    <dbReference type="NCBI Taxonomy" id="2764597"/>
    <lineage>
        <taxon>Bacteria</taxon>
        <taxon>Bacillati</taxon>
        <taxon>Bacillota</taxon>
        <taxon>Clostridia</taxon>
        <taxon>Peptostreptococcales</taxon>
        <taxon>Peptostreptococcaceae</taxon>
        <taxon>Romboutsia</taxon>
    </lineage>
</organism>
<dbReference type="InterPro" id="IPR032250">
    <property type="entry name" value="DUF4825"/>
</dbReference>
<proteinExistence type="predicted"/>
<evidence type="ECO:0000313" key="4">
    <source>
        <dbReference type="EMBL" id="MBC5996002.1"/>
    </source>
</evidence>
<keyword evidence="5" id="KW-1185">Reference proteome</keyword>
<feature type="transmembrane region" description="Helical" evidence="1">
    <location>
        <begin position="138"/>
        <end position="158"/>
    </location>
</feature>
<feature type="domain" description="Peptidase M56" evidence="2">
    <location>
        <begin position="8"/>
        <end position="328"/>
    </location>
</feature>
<dbReference type="Proteomes" id="UP000609849">
    <property type="component" value="Unassembled WGS sequence"/>
</dbReference>
<feature type="domain" description="DUF4825" evidence="3">
    <location>
        <begin position="375"/>
        <end position="459"/>
    </location>
</feature>
<dbReference type="PANTHER" id="PTHR34978:SF3">
    <property type="entry name" value="SLR0241 PROTEIN"/>
    <property type="match status" value="1"/>
</dbReference>
<dbReference type="InterPro" id="IPR052173">
    <property type="entry name" value="Beta-lactam_resp_regulator"/>
</dbReference>
<evidence type="ECO:0000313" key="5">
    <source>
        <dbReference type="Proteomes" id="UP000609849"/>
    </source>
</evidence>
<reference evidence="4 5" key="1">
    <citation type="submission" date="2020-08" db="EMBL/GenBank/DDBJ databases">
        <authorList>
            <person name="Liu C."/>
            <person name="Sun Q."/>
        </authorList>
    </citation>
    <scope>NUCLEOTIDE SEQUENCE [LARGE SCALE GENOMIC DNA]</scope>
    <source>
        <strain evidence="4 5">NSJ-18</strain>
    </source>
</reference>
<dbReference type="PANTHER" id="PTHR34978">
    <property type="entry name" value="POSSIBLE SENSOR-TRANSDUCER PROTEIN BLAR"/>
    <property type="match status" value="1"/>
</dbReference>
<evidence type="ECO:0000256" key="1">
    <source>
        <dbReference type="SAM" id="Phobius"/>
    </source>
</evidence>
<feature type="transmembrane region" description="Helical" evidence="1">
    <location>
        <begin position="242"/>
        <end position="264"/>
    </location>
</feature>
<dbReference type="InterPro" id="IPR008756">
    <property type="entry name" value="Peptidase_M56"/>
</dbReference>
<dbReference type="EMBL" id="JACRWE010000002">
    <property type="protein sequence ID" value="MBC5996002.1"/>
    <property type="molecule type" value="Genomic_DNA"/>
</dbReference>
<evidence type="ECO:0000259" key="3">
    <source>
        <dbReference type="Pfam" id="PF16107"/>
    </source>
</evidence>
<dbReference type="CDD" id="cd07341">
    <property type="entry name" value="M56_BlaR1_MecR1_like"/>
    <property type="match status" value="1"/>
</dbReference>
<feature type="transmembrane region" description="Helical" evidence="1">
    <location>
        <begin position="7"/>
        <end position="25"/>
    </location>
</feature>
<dbReference type="Gene3D" id="3.30.2010.10">
    <property type="entry name" value="Metalloproteases ('zincins'), catalytic domain"/>
    <property type="match status" value="1"/>
</dbReference>
<comment type="caution">
    <text evidence="4">The sequence shown here is derived from an EMBL/GenBank/DDBJ whole genome shotgun (WGS) entry which is preliminary data.</text>
</comment>
<name>A0ABR7JM59_9FIRM</name>
<sequence length="755" mass="87915">MEKLWDLVLQASIYGSIVGIVILIVKTLLKDKISGKWTYLLWMVLIIKLVIPFGPQSSISLFNKIPSNIVNNTIVDSSVIINRSLESKHNDNYEEKNEYISSNTGEKVNKVLPISNNGSIDINKSINNLYGFMNVLPLVWMAGFITTLFISIFMCFTLKKQVKINKNIANENIKFILKKCKNIMNIKVNINLVVNDDIRTPALSGIIKPTILFPNAMLDLKDDEIKYILLHELSHYKRKDILVNYLLVLLQCIHWFNPFIWFFFKKIREDMELATDEMVVSKLNEDEYKNYARTIITIIERISIVPKNIGVLGMADDKKIIKKRIEMIKNSSLFKNKKKLISIIGISCVLILGSTLLTSQNSFTDDRVKGNFENLIQYKNSYVGDNSNTNNLIQSLGFGSFKERIELSTSEELYAVKVYYNLNNINKNKDDIENELFINSVIIFSLIENVDKLDYYILDKPYSDKIKAKYEFTFTRDDIENILELDNIGYYSTDEEKFNVLLQKISKYRKISSNLDEAISSAVKNSIYEDYYIGELDSEAHMILGKKGIENRLYVYTIVNYGSFEFENDVFTLVSGAWGIPMILIFEKDENNNFYFIDYKEVMDGGMYINSIKEMFPIYLIPKVMNSDKYGEKLSEEQKLQAKKYLDSINRNTDINIDYDFNSKYEKEYLDMYLSVEVQNKLFSVVELYDYPTWLGTSEKVIDGIRYVYETSMKTDSDEYEVVVYRKIDESKTVVEEHQYKIYDNDIKEIKHDVK</sequence>
<dbReference type="Pfam" id="PF05569">
    <property type="entry name" value="Peptidase_M56"/>
    <property type="match status" value="1"/>
</dbReference>
<accession>A0ABR7JM59</accession>
<dbReference type="Pfam" id="PF16107">
    <property type="entry name" value="DUF4825"/>
    <property type="match status" value="1"/>
</dbReference>
<evidence type="ECO:0000259" key="2">
    <source>
        <dbReference type="Pfam" id="PF05569"/>
    </source>
</evidence>
<keyword evidence="1" id="KW-0472">Membrane</keyword>
<feature type="transmembrane region" description="Helical" evidence="1">
    <location>
        <begin position="37"/>
        <end position="54"/>
    </location>
</feature>
<keyword evidence="1" id="KW-1133">Transmembrane helix</keyword>